<protein>
    <submittedName>
        <fullName evidence="2">Uncharacterized protein</fullName>
    </submittedName>
</protein>
<keyword evidence="3" id="KW-1185">Reference proteome</keyword>
<reference evidence="2" key="1">
    <citation type="submission" date="2021-09" db="EMBL/GenBank/DDBJ databases">
        <title>The genome of Mauremys mutica provides insights into the evolution of semi-aquatic lifestyle.</title>
        <authorList>
            <person name="Gong S."/>
            <person name="Gao Y."/>
        </authorList>
    </citation>
    <scope>NUCLEOTIDE SEQUENCE</scope>
    <source>
        <strain evidence="2">MM-2020</strain>
        <tissue evidence="2">Muscle</tissue>
    </source>
</reference>
<dbReference type="AlphaFoldDB" id="A0A9D4APG6"/>
<feature type="non-terminal residue" evidence="2">
    <location>
        <position position="148"/>
    </location>
</feature>
<dbReference type="EMBL" id="JAHDVG010000483">
    <property type="protein sequence ID" value="KAH1170787.1"/>
    <property type="molecule type" value="Genomic_DNA"/>
</dbReference>
<accession>A0A9D4APG6</accession>
<dbReference type="Proteomes" id="UP000827986">
    <property type="component" value="Unassembled WGS sequence"/>
</dbReference>
<feature type="compositionally biased region" description="Low complexity" evidence="1">
    <location>
        <begin position="61"/>
        <end position="72"/>
    </location>
</feature>
<evidence type="ECO:0000256" key="1">
    <source>
        <dbReference type="SAM" id="MobiDB-lite"/>
    </source>
</evidence>
<proteinExistence type="predicted"/>
<name>A0A9D4APG6_9SAUR</name>
<gene>
    <name evidence="2" type="ORF">KIL84_006405</name>
</gene>
<comment type="caution">
    <text evidence="2">The sequence shown here is derived from an EMBL/GenBank/DDBJ whole genome shotgun (WGS) entry which is preliminary data.</text>
</comment>
<feature type="region of interest" description="Disordered" evidence="1">
    <location>
        <begin position="1"/>
        <end position="148"/>
    </location>
</feature>
<evidence type="ECO:0000313" key="2">
    <source>
        <dbReference type="EMBL" id="KAH1170787.1"/>
    </source>
</evidence>
<organism evidence="2 3">
    <name type="scientific">Mauremys mutica</name>
    <name type="common">yellowpond turtle</name>
    <dbReference type="NCBI Taxonomy" id="74926"/>
    <lineage>
        <taxon>Eukaryota</taxon>
        <taxon>Metazoa</taxon>
        <taxon>Chordata</taxon>
        <taxon>Craniata</taxon>
        <taxon>Vertebrata</taxon>
        <taxon>Euteleostomi</taxon>
        <taxon>Archelosauria</taxon>
        <taxon>Testudinata</taxon>
        <taxon>Testudines</taxon>
        <taxon>Cryptodira</taxon>
        <taxon>Durocryptodira</taxon>
        <taxon>Testudinoidea</taxon>
        <taxon>Geoemydidae</taxon>
        <taxon>Geoemydinae</taxon>
        <taxon>Mauremys</taxon>
    </lineage>
</organism>
<feature type="compositionally biased region" description="Low complexity" evidence="1">
    <location>
        <begin position="1"/>
        <end position="17"/>
    </location>
</feature>
<evidence type="ECO:0000313" key="3">
    <source>
        <dbReference type="Proteomes" id="UP000827986"/>
    </source>
</evidence>
<sequence>AGSGPLPSAPALPAGRGQHPASLHPSRSPGPFAGWAARAGQGPDGPWGAPAVGAPSRPDPASAALTAAARSAPGPPPCRAPHLVPGPALQPAGRGGCPLDTAQSRARARARPPAPQARPIASTGQTEIRGGTRVRLNNTHNVDDSGRE</sequence>